<keyword evidence="3" id="KW-1134">Transmembrane beta strand</keyword>
<evidence type="ECO:0000256" key="6">
    <source>
        <dbReference type="ARBA" id="ARBA00023237"/>
    </source>
</evidence>
<dbReference type="GO" id="GO:0015344">
    <property type="term" value="F:siderophore uptake transmembrane transporter activity"/>
    <property type="evidence" value="ECO:0007669"/>
    <property type="project" value="TreeGrafter"/>
</dbReference>
<dbReference type="InterPro" id="IPR039426">
    <property type="entry name" value="TonB-dep_rcpt-like"/>
</dbReference>
<dbReference type="AlphaFoldDB" id="A0A7G8BIH9"/>
<keyword evidence="8" id="KW-0732">Signal</keyword>
<dbReference type="GO" id="GO:0044718">
    <property type="term" value="P:siderophore transmembrane transport"/>
    <property type="evidence" value="ECO:0007669"/>
    <property type="project" value="TreeGrafter"/>
</dbReference>
<dbReference type="KEGG" id="adin:H7849_25795"/>
<dbReference type="RefSeq" id="WP_186743304.1">
    <property type="nucleotide sequence ID" value="NZ_CP060394.1"/>
</dbReference>
<keyword evidence="6" id="KW-0998">Cell outer membrane</keyword>
<sequence>MTKRHAFCVLLLVLSLTSLTFAQTATTSLRGTIKDPSGAVVPGARITLTDNSTGKLLQTTSTSGGDYQFNQIPPATYTIKVSVTGFGDQSKVAELLVNQPATVDFALSVQASAEVINVTAEAQTLNTTDATLGNSVTNATIQALPSEGRNVPELLALQPGVLFLGHDNDQTTDSRSGAVNGGRSDQGNVTLDGLDDNDQVNGFAFTGVLRETLDSVEEFRVTTSNSNADAGRSSGAQVSLVTKTGTNKFHGSAYEYHRPTFTVANDWFNKQAQLASGEPNIPGKLIRNTFGAAVGGPIIKDKLFFFGNYEGQRTAENIQVTQTVPTASYRAGNLTYVANSNPVTLTPAQLGQLDDCSGPNVCPWGAGPDPYAEQYFQQFPLNNGFSQGDGYNYGSYTFSSPAPATLNTSIAKIDWVPNEKQRVFFRGNLQKDTTTGTEQFPGQPAQSFTDDNSKGFAIGDTWMISSNLVNDIRYGYTRQGYSNRGVGQGDYVDFRFMSTLTAETRSTVVDVPVNNIVDNLSWTKGNHSVQFGGNWRLIHNNRGSDQNSYNNASTNPYWLGNFPPTPDNIGLPAVDGGFGNSYEIAYDNLIGAVPSLTQQSNYQVTNGGASGNLFPDGTFINRHFKANEFEYYVQDAWRIRPNFTLTFGLRHTILQTPYETSGQQIAPTIDTHDWFMQRGVAAAAGQAYEQDLTFAPNGPVYHQPGYWQKSKNNIAPRLAFAWAPDSKTSIRGGFGIFYDHYGESIVNSFDQLGSFGLTTSLTNPAGTQFTSTSPRFTGRSTLPSIPLPPASNPISYPYLVPSNSFLITWGVDDKLKTPYSESIDFSVQRELPGGFTVDFAYVGRMGRHLLQQLDLAEPVDLVDTKSGIDYFTAGSQLSKIVDQNDGNGPYSGNNTNVNVPAIPYFEDVFSYMAGFDYTGESATQAIYNNEWAPNRYGAGETTALADIDYFCYNARLQKPYNCPTNAAGNPMTRFWQDQFSSLYAWSSIGMSYYNAGQIVLRHPLSHGLQFDFSYTYSRSIDMGSDTERASELYVGGNGAGSGTSAFSTILNSWKPYLNRGVSDFDTTHLITVDWVYLLPFGRGQHFAGNVNGVVNAFIGGWQWSGLNRWTTGLPFTILAPGWATNWQIESAGVVTGNVKLRKHLDSNGEPQVFDDPDAINSGVSSGGSPVRLPYPGEAGERNNFRGDGIFNIDSGLSKTWKITEGQNIKFAWEVFNVTNSVRFDTNPSFLNSSITSGTLGVYSATLSGPRKMQFSLRYSF</sequence>
<evidence type="ECO:0000313" key="10">
    <source>
        <dbReference type="EMBL" id="QNI32349.1"/>
    </source>
</evidence>
<dbReference type="Pfam" id="PF25183">
    <property type="entry name" value="OMP_b-brl_4"/>
    <property type="match status" value="1"/>
</dbReference>
<dbReference type="InterPro" id="IPR036942">
    <property type="entry name" value="Beta-barrel_TonB_sf"/>
</dbReference>
<dbReference type="PANTHER" id="PTHR30069">
    <property type="entry name" value="TONB-DEPENDENT OUTER MEMBRANE RECEPTOR"/>
    <property type="match status" value="1"/>
</dbReference>
<evidence type="ECO:0000256" key="8">
    <source>
        <dbReference type="SAM" id="SignalP"/>
    </source>
</evidence>
<keyword evidence="4" id="KW-0812">Transmembrane</keyword>
<feature type="compositionally biased region" description="Polar residues" evidence="7">
    <location>
        <begin position="432"/>
        <end position="450"/>
    </location>
</feature>
<dbReference type="PANTHER" id="PTHR30069:SF46">
    <property type="entry name" value="OAR PROTEIN"/>
    <property type="match status" value="1"/>
</dbReference>
<dbReference type="SUPFAM" id="SSF49464">
    <property type="entry name" value="Carboxypeptidase regulatory domain-like"/>
    <property type="match status" value="1"/>
</dbReference>
<dbReference type="InterPro" id="IPR008969">
    <property type="entry name" value="CarboxyPept-like_regulatory"/>
</dbReference>
<evidence type="ECO:0000256" key="2">
    <source>
        <dbReference type="ARBA" id="ARBA00022448"/>
    </source>
</evidence>
<dbReference type="Proteomes" id="UP000515312">
    <property type="component" value="Chromosome"/>
</dbReference>
<reference evidence="10 11" key="1">
    <citation type="submission" date="2020-08" db="EMBL/GenBank/DDBJ databases">
        <title>Edaphobacter telluris sp. nov. and Acidobacterium dinghuensis sp. nov., two acidobacteria isolated from forest soil.</title>
        <authorList>
            <person name="Fu J."/>
            <person name="Qiu L."/>
        </authorList>
    </citation>
    <scope>NUCLEOTIDE SEQUENCE [LARGE SCALE GENOMIC DNA]</scope>
    <source>
        <strain evidence="10">4Y35</strain>
    </source>
</reference>
<dbReference type="Gene3D" id="2.40.170.20">
    <property type="entry name" value="TonB-dependent receptor, beta-barrel domain"/>
    <property type="match status" value="1"/>
</dbReference>
<proteinExistence type="predicted"/>
<dbReference type="EMBL" id="CP060394">
    <property type="protein sequence ID" value="QNI32349.1"/>
    <property type="molecule type" value="Genomic_DNA"/>
</dbReference>
<keyword evidence="2" id="KW-0813">Transport</keyword>
<keyword evidence="11" id="KW-1185">Reference proteome</keyword>
<evidence type="ECO:0000256" key="1">
    <source>
        <dbReference type="ARBA" id="ARBA00004571"/>
    </source>
</evidence>
<keyword evidence="5" id="KW-0472">Membrane</keyword>
<dbReference type="Pfam" id="PF13620">
    <property type="entry name" value="CarboxypepD_reg"/>
    <property type="match status" value="1"/>
</dbReference>
<dbReference type="SUPFAM" id="SSF56935">
    <property type="entry name" value="Porins"/>
    <property type="match status" value="1"/>
</dbReference>
<accession>A0A7G8BIH9</accession>
<evidence type="ECO:0000256" key="4">
    <source>
        <dbReference type="ARBA" id="ARBA00022692"/>
    </source>
</evidence>
<name>A0A7G8BIH9_9BACT</name>
<dbReference type="InterPro" id="IPR057601">
    <property type="entry name" value="Oar-like_b-barrel"/>
</dbReference>
<evidence type="ECO:0000259" key="9">
    <source>
        <dbReference type="Pfam" id="PF25183"/>
    </source>
</evidence>
<protein>
    <submittedName>
        <fullName evidence="10">TonB-dependent receptor</fullName>
    </submittedName>
</protein>
<organism evidence="10 11">
    <name type="scientific">Alloacidobacterium dinghuense</name>
    <dbReference type="NCBI Taxonomy" id="2763107"/>
    <lineage>
        <taxon>Bacteria</taxon>
        <taxon>Pseudomonadati</taxon>
        <taxon>Acidobacteriota</taxon>
        <taxon>Terriglobia</taxon>
        <taxon>Terriglobales</taxon>
        <taxon>Acidobacteriaceae</taxon>
        <taxon>Alloacidobacterium</taxon>
    </lineage>
</organism>
<evidence type="ECO:0000256" key="7">
    <source>
        <dbReference type="SAM" id="MobiDB-lite"/>
    </source>
</evidence>
<keyword evidence="10" id="KW-0675">Receptor</keyword>
<feature type="signal peptide" evidence="8">
    <location>
        <begin position="1"/>
        <end position="22"/>
    </location>
</feature>
<feature type="region of interest" description="Disordered" evidence="7">
    <location>
        <begin position="432"/>
        <end position="451"/>
    </location>
</feature>
<dbReference type="Gene3D" id="2.60.40.1120">
    <property type="entry name" value="Carboxypeptidase-like, regulatory domain"/>
    <property type="match status" value="1"/>
</dbReference>
<gene>
    <name evidence="10" type="ORF">H7849_25795</name>
</gene>
<dbReference type="GO" id="GO:0009279">
    <property type="term" value="C:cell outer membrane"/>
    <property type="evidence" value="ECO:0007669"/>
    <property type="project" value="UniProtKB-SubCell"/>
</dbReference>
<feature type="domain" description="TonB-dependent transporter Oar-like beta-barrel" evidence="9">
    <location>
        <begin position="241"/>
        <end position="1253"/>
    </location>
</feature>
<evidence type="ECO:0000256" key="5">
    <source>
        <dbReference type="ARBA" id="ARBA00023136"/>
    </source>
</evidence>
<evidence type="ECO:0000256" key="3">
    <source>
        <dbReference type="ARBA" id="ARBA00022452"/>
    </source>
</evidence>
<evidence type="ECO:0000313" key="11">
    <source>
        <dbReference type="Proteomes" id="UP000515312"/>
    </source>
</evidence>
<feature type="chain" id="PRO_5028852623" evidence="8">
    <location>
        <begin position="23"/>
        <end position="1260"/>
    </location>
</feature>
<comment type="subcellular location">
    <subcellularLocation>
        <location evidence="1">Cell outer membrane</location>
        <topology evidence="1">Multi-pass membrane protein</topology>
    </subcellularLocation>
</comment>